<reference evidence="6" key="2">
    <citation type="submission" date="2019-10" db="EMBL/GenBank/DDBJ databases">
        <title>A de novo genome assembly of a pear dwarfing rootstock.</title>
        <authorList>
            <person name="Wang F."/>
            <person name="Wang J."/>
            <person name="Li S."/>
            <person name="Zhang Y."/>
            <person name="Fang M."/>
            <person name="Ma L."/>
            <person name="Zhao Y."/>
            <person name="Jiang S."/>
        </authorList>
    </citation>
    <scope>NUCLEOTIDE SEQUENCE [LARGE SCALE GENOMIC DNA]</scope>
</reference>
<dbReference type="GO" id="GO:0016887">
    <property type="term" value="F:ATP hydrolysis activity"/>
    <property type="evidence" value="ECO:0007669"/>
    <property type="project" value="InterPro"/>
</dbReference>
<keyword evidence="2" id="KW-0067">ATP-binding</keyword>
<keyword evidence="1" id="KW-0547">Nucleotide-binding</keyword>
<reference evidence="5 6" key="1">
    <citation type="submission" date="2019-09" db="EMBL/GenBank/DDBJ databases">
        <authorList>
            <person name="Ou C."/>
        </authorList>
    </citation>
    <scope>NUCLEOTIDE SEQUENCE [LARGE SCALE GENOMIC DNA]</scope>
    <source>
        <strain evidence="5">S2</strain>
        <tissue evidence="5">Leaf</tissue>
    </source>
</reference>
<proteinExistence type="predicted"/>
<evidence type="ECO:0000313" key="6">
    <source>
        <dbReference type="Proteomes" id="UP000327157"/>
    </source>
</evidence>
<organism evidence="5 6">
    <name type="scientific">Pyrus ussuriensis x Pyrus communis</name>
    <dbReference type="NCBI Taxonomy" id="2448454"/>
    <lineage>
        <taxon>Eukaryota</taxon>
        <taxon>Viridiplantae</taxon>
        <taxon>Streptophyta</taxon>
        <taxon>Embryophyta</taxon>
        <taxon>Tracheophyta</taxon>
        <taxon>Spermatophyta</taxon>
        <taxon>Magnoliopsida</taxon>
        <taxon>eudicotyledons</taxon>
        <taxon>Gunneridae</taxon>
        <taxon>Pentapetalae</taxon>
        <taxon>rosids</taxon>
        <taxon>fabids</taxon>
        <taxon>Rosales</taxon>
        <taxon>Rosaceae</taxon>
        <taxon>Amygdaloideae</taxon>
        <taxon>Maleae</taxon>
        <taxon>Pyrus</taxon>
    </lineage>
</organism>
<name>A0A5N5HZ52_9ROSA</name>
<dbReference type="InterPro" id="IPR003439">
    <property type="entry name" value="ABC_transporter-like_ATP-bd"/>
</dbReference>
<feature type="domain" description="AAA+ ATPase" evidence="4">
    <location>
        <begin position="141"/>
        <end position="306"/>
    </location>
</feature>
<reference evidence="5 6" key="3">
    <citation type="submission" date="2019-11" db="EMBL/GenBank/DDBJ databases">
        <title>A de novo genome assembly of a pear dwarfing rootstock.</title>
        <authorList>
            <person name="Wang F."/>
            <person name="Wang J."/>
            <person name="Li S."/>
            <person name="Zhang Y."/>
            <person name="Fang M."/>
            <person name="Ma L."/>
            <person name="Zhao Y."/>
            <person name="Jiang S."/>
        </authorList>
    </citation>
    <scope>NUCLEOTIDE SEQUENCE [LARGE SCALE GENOMIC DNA]</scope>
    <source>
        <strain evidence="5">S2</strain>
        <tissue evidence="5">Leaf</tissue>
    </source>
</reference>
<dbReference type="Proteomes" id="UP000327157">
    <property type="component" value="Chromosome 8"/>
</dbReference>
<evidence type="ECO:0000259" key="4">
    <source>
        <dbReference type="SMART" id="SM00382"/>
    </source>
</evidence>
<dbReference type="PANTHER" id="PTHR48040:SF60">
    <property type="entry name" value="ABC TRANSPORTER DOMAIN-CONTAINING PROTEIN"/>
    <property type="match status" value="1"/>
</dbReference>
<dbReference type="GO" id="GO:0005524">
    <property type="term" value="F:ATP binding"/>
    <property type="evidence" value="ECO:0007669"/>
    <property type="project" value="UniProtKB-KW"/>
</dbReference>
<dbReference type="AlphaFoldDB" id="A0A5N5HZ52"/>
<evidence type="ECO:0000313" key="5">
    <source>
        <dbReference type="EMBL" id="KAB2628644.1"/>
    </source>
</evidence>
<dbReference type="InterPro" id="IPR027417">
    <property type="entry name" value="P-loop_NTPase"/>
</dbReference>
<dbReference type="PANTHER" id="PTHR48040">
    <property type="entry name" value="PLEIOTROPIC DRUG RESISTANCE PROTEIN 1-LIKE ISOFORM X1"/>
    <property type="match status" value="1"/>
</dbReference>
<evidence type="ECO:0000256" key="2">
    <source>
        <dbReference type="ARBA" id="ARBA00022840"/>
    </source>
</evidence>
<dbReference type="EMBL" id="SMOL01000148">
    <property type="protein sequence ID" value="KAB2628644.1"/>
    <property type="molecule type" value="Genomic_DNA"/>
</dbReference>
<dbReference type="InterPro" id="IPR003593">
    <property type="entry name" value="AAA+_ATPase"/>
</dbReference>
<comment type="caution">
    <text evidence="5">The sequence shown here is derived from an EMBL/GenBank/DDBJ whole genome shotgun (WGS) entry which is preliminary data.</text>
</comment>
<evidence type="ECO:0000256" key="3">
    <source>
        <dbReference type="SAM" id="MobiDB-lite"/>
    </source>
</evidence>
<gene>
    <name evidence="5" type="ORF">D8674_033439</name>
</gene>
<dbReference type="Pfam" id="PF00005">
    <property type="entry name" value="ABC_tran"/>
    <property type="match status" value="1"/>
</dbReference>
<dbReference type="SMART" id="SM00382">
    <property type="entry name" value="AAA"/>
    <property type="match status" value="1"/>
</dbReference>
<feature type="region of interest" description="Disordered" evidence="3">
    <location>
        <begin position="65"/>
        <end position="88"/>
    </location>
</feature>
<dbReference type="OrthoDB" id="66620at2759"/>
<keyword evidence="6" id="KW-1185">Reference proteome</keyword>
<evidence type="ECO:0000256" key="1">
    <source>
        <dbReference type="ARBA" id="ARBA00022741"/>
    </source>
</evidence>
<protein>
    <submittedName>
        <fullName evidence="5">Pleiotropic drug resistance protein 2-like</fullName>
    </submittedName>
</protein>
<dbReference type="SUPFAM" id="SSF52540">
    <property type="entry name" value="P-loop containing nucleoside triphosphate hydrolases"/>
    <property type="match status" value="1"/>
</dbReference>
<accession>A0A5N5HZ52</accession>
<sequence length="319" mass="34744">MKATSLSGQKASLITDYVLKILGLDVCADTVVGDDMKRGISGGQRKRVTTALTFLDPIVDNKTLIDNDNSENKSKRRSNPEGTDMQVRNQAKKGMVLPFEPLSLAFNHMNYYVDMPPEMKSQGIEETRLQLLRDVSGAFRPGVLTALVGVSGAGKTTLMDVLAGRKTGGYIEGSITISGYPKNQATFARMFVDEVIDLVEDEVIDLVELNPLRDALVGLPGVNGLSTEQRKRLTISVELVANPSIIFMHEPTSGLDARAAAIVMRTEKPGTYQGTKHATTRLQGSLLPHPILPKLFNSVQSLLLKTTLVILEELAVQCH</sequence>
<dbReference type="Gene3D" id="3.40.50.300">
    <property type="entry name" value="P-loop containing nucleotide triphosphate hydrolases"/>
    <property type="match status" value="2"/>
</dbReference>